<reference evidence="9" key="1">
    <citation type="submission" date="2016-10" db="EMBL/GenBank/DDBJ databases">
        <authorList>
            <person name="Varghese N."/>
            <person name="Submissions S."/>
        </authorList>
    </citation>
    <scope>NUCLEOTIDE SEQUENCE [LARGE SCALE GENOMIC DNA]</scope>
    <source>
        <strain evidence="9">DSM 23676</strain>
    </source>
</reference>
<comment type="subcellular location">
    <subcellularLocation>
        <location evidence="1">Membrane</location>
        <topology evidence="1">Multi-pass membrane protein</topology>
    </subcellularLocation>
</comment>
<keyword evidence="2" id="KW-1003">Cell membrane</keyword>
<organism evidence="8 9">
    <name type="scientific">Brevibacterium siliguriense</name>
    <dbReference type="NCBI Taxonomy" id="1136497"/>
    <lineage>
        <taxon>Bacteria</taxon>
        <taxon>Bacillati</taxon>
        <taxon>Actinomycetota</taxon>
        <taxon>Actinomycetes</taxon>
        <taxon>Micrococcales</taxon>
        <taxon>Brevibacteriaceae</taxon>
        <taxon>Brevibacterium</taxon>
    </lineage>
</organism>
<evidence type="ECO:0000256" key="5">
    <source>
        <dbReference type="ARBA" id="ARBA00023136"/>
    </source>
</evidence>
<dbReference type="EMBL" id="LT629766">
    <property type="protein sequence ID" value="SDS85559.1"/>
    <property type="molecule type" value="Genomic_DNA"/>
</dbReference>
<evidence type="ECO:0000256" key="1">
    <source>
        <dbReference type="ARBA" id="ARBA00004141"/>
    </source>
</evidence>
<keyword evidence="4 7" id="KW-1133">Transmembrane helix</keyword>
<gene>
    <name evidence="8" type="ORF">SAMN04489752_2691</name>
</gene>
<feature type="transmembrane region" description="Helical" evidence="7">
    <location>
        <begin position="197"/>
        <end position="217"/>
    </location>
</feature>
<dbReference type="PANTHER" id="PTHR34857">
    <property type="entry name" value="SLL0384 PROTEIN"/>
    <property type="match status" value="1"/>
</dbReference>
<sequence length="282" mass="29631">MSPVTSESDAHNAAADDAEGPRPKRRLHPATELVILACGLLLVFGIPSLIVPVIILTGTIITVTVSSMVRLRTWAMAVGLLCLPTLVVLIVVQGLFYPGTEVHVLWQAGPARLSAEGLSIAVLIWLRVSSLIGLGALFGLGADSARLFDGLRRLRLPSAVAYVCASAIGLIPLIGARTRYIIEARQARGWATDSWHVRIRLLPGIVVGLVTAILLTVDQRHEVLETSGLDSNATVVELQDHTDGTGQSLLRILTPLAALGLVVASVMGVLPLPGGAQLIGGA</sequence>
<dbReference type="GO" id="GO:0005886">
    <property type="term" value="C:plasma membrane"/>
    <property type="evidence" value="ECO:0007669"/>
    <property type="project" value="UniProtKB-ARBA"/>
</dbReference>
<protein>
    <submittedName>
        <fullName evidence="8">Cobalt transport protein</fullName>
    </submittedName>
</protein>
<feature type="transmembrane region" description="Helical" evidence="7">
    <location>
        <begin position="252"/>
        <end position="272"/>
    </location>
</feature>
<dbReference type="InterPro" id="IPR051611">
    <property type="entry name" value="ECF_transporter_component"/>
</dbReference>
<evidence type="ECO:0000313" key="9">
    <source>
        <dbReference type="Proteomes" id="UP000199597"/>
    </source>
</evidence>
<dbReference type="Pfam" id="PF02361">
    <property type="entry name" value="CbiQ"/>
    <property type="match status" value="1"/>
</dbReference>
<evidence type="ECO:0000256" key="6">
    <source>
        <dbReference type="SAM" id="MobiDB-lite"/>
    </source>
</evidence>
<evidence type="ECO:0000256" key="7">
    <source>
        <dbReference type="SAM" id="Phobius"/>
    </source>
</evidence>
<dbReference type="Proteomes" id="UP000199597">
    <property type="component" value="Chromosome I"/>
</dbReference>
<keyword evidence="9" id="KW-1185">Reference proteome</keyword>
<dbReference type="PANTHER" id="PTHR34857:SF2">
    <property type="entry name" value="SLL0384 PROTEIN"/>
    <property type="match status" value="1"/>
</dbReference>
<evidence type="ECO:0000256" key="3">
    <source>
        <dbReference type="ARBA" id="ARBA00022692"/>
    </source>
</evidence>
<evidence type="ECO:0000256" key="4">
    <source>
        <dbReference type="ARBA" id="ARBA00022989"/>
    </source>
</evidence>
<proteinExistence type="predicted"/>
<dbReference type="STRING" id="1136497.SAMN04489752_2691"/>
<keyword evidence="5 7" id="KW-0472">Membrane</keyword>
<dbReference type="InterPro" id="IPR003339">
    <property type="entry name" value="ABC/ECF_trnsptr_transmembrane"/>
</dbReference>
<dbReference type="OrthoDB" id="4963628at2"/>
<evidence type="ECO:0000256" key="2">
    <source>
        <dbReference type="ARBA" id="ARBA00022475"/>
    </source>
</evidence>
<feature type="transmembrane region" description="Helical" evidence="7">
    <location>
        <begin position="118"/>
        <end position="139"/>
    </location>
</feature>
<feature type="transmembrane region" description="Helical" evidence="7">
    <location>
        <begin position="159"/>
        <end position="176"/>
    </location>
</feature>
<feature type="region of interest" description="Disordered" evidence="6">
    <location>
        <begin position="1"/>
        <end position="24"/>
    </location>
</feature>
<feature type="transmembrane region" description="Helical" evidence="7">
    <location>
        <begin position="33"/>
        <end position="61"/>
    </location>
</feature>
<accession>A0A1H1VND0</accession>
<evidence type="ECO:0000313" key="8">
    <source>
        <dbReference type="EMBL" id="SDS85559.1"/>
    </source>
</evidence>
<dbReference type="RefSeq" id="WP_092014831.1">
    <property type="nucleotide sequence ID" value="NZ_LT629766.1"/>
</dbReference>
<keyword evidence="3 7" id="KW-0812">Transmembrane</keyword>
<feature type="transmembrane region" description="Helical" evidence="7">
    <location>
        <begin position="73"/>
        <end position="97"/>
    </location>
</feature>
<dbReference type="AlphaFoldDB" id="A0A1H1VND0"/>
<name>A0A1H1VND0_9MICO</name>
<dbReference type="CDD" id="cd16914">
    <property type="entry name" value="EcfT"/>
    <property type="match status" value="1"/>
</dbReference>